<feature type="compositionally biased region" description="Polar residues" evidence="1">
    <location>
        <begin position="40"/>
        <end position="50"/>
    </location>
</feature>
<name>A0A1Y3B1H8_EURMA</name>
<dbReference type="OrthoDB" id="10497040at2759"/>
<evidence type="ECO:0000313" key="3">
    <source>
        <dbReference type="Proteomes" id="UP000194236"/>
    </source>
</evidence>
<evidence type="ECO:0000313" key="2">
    <source>
        <dbReference type="EMBL" id="OTF74651.1"/>
    </source>
</evidence>
<dbReference type="EMBL" id="MUJZ01046008">
    <property type="protein sequence ID" value="OTF74651.1"/>
    <property type="molecule type" value="Genomic_DNA"/>
</dbReference>
<evidence type="ECO:0000256" key="1">
    <source>
        <dbReference type="SAM" id="MobiDB-lite"/>
    </source>
</evidence>
<comment type="caution">
    <text evidence="2">The sequence shown here is derived from an EMBL/GenBank/DDBJ whole genome shotgun (WGS) entry which is preliminary data.</text>
</comment>
<feature type="non-terminal residue" evidence="2">
    <location>
        <position position="177"/>
    </location>
</feature>
<gene>
    <name evidence="2" type="ORF">BLA29_012331</name>
</gene>
<reference evidence="2 3" key="1">
    <citation type="submission" date="2017-03" db="EMBL/GenBank/DDBJ databases">
        <title>Genome Survey of Euroglyphus maynei.</title>
        <authorList>
            <person name="Arlian L.G."/>
            <person name="Morgan M.S."/>
            <person name="Rider S.D."/>
        </authorList>
    </citation>
    <scope>NUCLEOTIDE SEQUENCE [LARGE SCALE GENOMIC DNA]</scope>
    <source>
        <strain evidence="2">Arlian Lab</strain>
        <tissue evidence="2">Whole body</tissue>
    </source>
</reference>
<keyword evidence="3" id="KW-1185">Reference proteome</keyword>
<dbReference type="AlphaFoldDB" id="A0A1Y3B1H8"/>
<dbReference type="Proteomes" id="UP000194236">
    <property type="component" value="Unassembled WGS sequence"/>
</dbReference>
<sequence length="177" mass="20174">MMMMMQSPKHTNNDGERVRLSRAKSSIIEQRRDSNDRSTDQSNRIKLTNNQQHRQQHRRYETMIDSRSDLTPLQDIYSSDPSTTIDLSIANTVIEQQLLQQNDGDAIDDNNNANKTKRFSAEIFEKLNITPESYPLETNRVIGSEMDSNGDLWEAALAISDKSLTSKVVDNSIALNE</sequence>
<protein>
    <submittedName>
        <fullName evidence="2">Uncharacterized protein</fullName>
    </submittedName>
</protein>
<proteinExistence type="predicted"/>
<feature type="compositionally biased region" description="Basic and acidic residues" evidence="1">
    <location>
        <begin position="29"/>
        <end position="39"/>
    </location>
</feature>
<organism evidence="2 3">
    <name type="scientific">Euroglyphus maynei</name>
    <name type="common">Mayne's house dust mite</name>
    <dbReference type="NCBI Taxonomy" id="6958"/>
    <lineage>
        <taxon>Eukaryota</taxon>
        <taxon>Metazoa</taxon>
        <taxon>Ecdysozoa</taxon>
        <taxon>Arthropoda</taxon>
        <taxon>Chelicerata</taxon>
        <taxon>Arachnida</taxon>
        <taxon>Acari</taxon>
        <taxon>Acariformes</taxon>
        <taxon>Sarcoptiformes</taxon>
        <taxon>Astigmata</taxon>
        <taxon>Psoroptidia</taxon>
        <taxon>Analgoidea</taxon>
        <taxon>Pyroglyphidae</taxon>
        <taxon>Pyroglyphinae</taxon>
        <taxon>Euroglyphus</taxon>
    </lineage>
</organism>
<feature type="region of interest" description="Disordered" evidence="1">
    <location>
        <begin position="1"/>
        <end position="58"/>
    </location>
</feature>
<accession>A0A1Y3B1H8</accession>